<protein>
    <recommendedName>
        <fullName evidence="3">DUF223 domain-containing protein</fullName>
    </recommendedName>
</protein>
<keyword evidence="2" id="KW-1185">Reference proteome</keyword>
<name>A0A445B560_ARAHY</name>
<dbReference type="Proteomes" id="UP000289738">
    <property type="component" value="Chromosome A10"/>
</dbReference>
<dbReference type="AlphaFoldDB" id="A0A445B560"/>
<proteinExistence type="predicted"/>
<sequence length="416" mass="46984">MFLSQGAVYIFAYFGFNNNCVLYHTRSHHFLLFFQAKTTVLPSFCDAIPLYDVVGVLTDVEGERKYVKDRKFIDMLVIYIENDSLKLNVVILGEMVDQIKGFVATACAVERPCSTCLLSEKPAYVAKNKVLYSTERKKIKELRAAANVEFYVVLATVLDVEPVPKANLDTYFCDGCNKDVNNVVDRYKLDLLVFDGTVTTTFENGEATDFKEFFLDKKFLFKRDTQGPVKSGVPPVGPVIHFAGDDFLILERKRSIEQLKLSKEVIGRRFAIYCVLATGLEVIDHGDWWIPACKCGKAIMIIEAASYCGIMGALMWQFRSGMIDQSPDFAQLLRKGIIIKVLSNNRDNLNVEVNFKVTDFCSNEWIVNKFKSIQLPVNPVQPQSEDGCSVCDELPDPISLLDEFNMSNALSIKKKH</sequence>
<gene>
    <name evidence="1" type="ORF">Ahy_A10g048458</name>
</gene>
<evidence type="ECO:0008006" key="3">
    <source>
        <dbReference type="Google" id="ProtNLM"/>
    </source>
</evidence>
<dbReference type="EMBL" id="SDMP01000010">
    <property type="protein sequence ID" value="RYR33813.1"/>
    <property type="molecule type" value="Genomic_DNA"/>
</dbReference>
<comment type="caution">
    <text evidence="1">The sequence shown here is derived from an EMBL/GenBank/DDBJ whole genome shotgun (WGS) entry which is preliminary data.</text>
</comment>
<organism evidence="1 2">
    <name type="scientific">Arachis hypogaea</name>
    <name type="common">Peanut</name>
    <dbReference type="NCBI Taxonomy" id="3818"/>
    <lineage>
        <taxon>Eukaryota</taxon>
        <taxon>Viridiplantae</taxon>
        <taxon>Streptophyta</taxon>
        <taxon>Embryophyta</taxon>
        <taxon>Tracheophyta</taxon>
        <taxon>Spermatophyta</taxon>
        <taxon>Magnoliopsida</taxon>
        <taxon>eudicotyledons</taxon>
        <taxon>Gunneridae</taxon>
        <taxon>Pentapetalae</taxon>
        <taxon>rosids</taxon>
        <taxon>fabids</taxon>
        <taxon>Fabales</taxon>
        <taxon>Fabaceae</taxon>
        <taxon>Papilionoideae</taxon>
        <taxon>50 kb inversion clade</taxon>
        <taxon>dalbergioids sensu lato</taxon>
        <taxon>Dalbergieae</taxon>
        <taxon>Pterocarpus clade</taxon>
        <taxon>Arachis</taxon>
    </lineage>
</organism>
<evidence type="ECO:0000313" key="1">
    <source>
        <dbReference type="EMBL" id="RYR33813.1"/>
    </source>
</evidence>
<reference evidence="1 2" key="1">
    <citation type="submission" date="2019-01" db="EMBL/GenBank/DDBJ databases">
        <title>Sequencing of cultivated peanut Arachis hypogaea provides insights into genome evolution and oil improvement.</title>
        <authorList>
            <person name="Chen X."/>
        </authorList>
    </citation>
    <scope>NUCLEOTIDE SEQUENCE [LARGE SCALE GENOMIC DNA]</scope>
    <source>
        <strain evidence="2">cv. Fuhuasheng</strain>
        <tissue evidence="1">Leaves</tissue>
    </source>
</reference>
<accession>A0A445B560</accession>
<evidence type="ECO:0000313" key="2">
    <source>
        <dbReference type="Proteomes" id="UP000289738"/>
    </source>
</evidence>